<evidence type="ECO:0000256" key="11">
    <source>
        <dbReference type="ARBA" id="ARBA00023136"/>
    </source>
</evidence>
<comment type="similarity">
    <text evidence="3">Belongs to the RBT5 family.</text>
</comment>
<sequence>MRSFVYTAVAIASALAVQAAAPPGLPDCTANCIDSTYGGCGSFNIKCICGSSTWIAGLACCISKVCSPADQETTIKFADNLCAANGVTTLQSTATCAPGQTPSFVAGATNTGSASGGSSSASTTGSSAASASGSSSSGTATSSMSSGATAGSQTAASSSASASHTGSANKVEAAAFGVGAVVFGALAAL</sequence>
<feature type="signal peptide" evidence="17">
    <location>
        <begin position="1"/>
        <end position="19"/>
    </location>
</feature>
<comment type="subcellular location">
    <subcellularLocation>
        <location evidence="1">Cell membrane</location>
        <topology evidence="1">Lipid-anchor</topology>
        <topology evidence="1">GPI-anchor</topology>
    </subcellularLocation>
    <subcellularLocation>
        <location evidence="2">Secreted</location>
    </subcellularLocation>
</comment>
<keyword evidence="5" id="KW-0964">Secreted</keyword>
<keyword evidence="9 17" id="KW-0732">Signal</keyword>
<dbReference type="InterPro" id="IPR008427">
    <property type="entry name" value="Extracellular_membr_CFEM_dom"/>
</dbReference>
<dbReference type="PANTHER" id="PTHR37928:SF2">
    <property type="entry name" value="GPI ANCHORED CFEM DOMAIN PROTEIN (AFU_ORTHOLOGUE AFUA_6G10580)"/>
    <property type="match status" value="1"/>
</dbReference>
<protein>
    <recommendedName>
        <fullName evidence="18">CFEM domain-containing protein</fullName>
    </recommendedName>
</protein>
<evidence type="ECO:0000256" key="7">
    <source>
        <dbReference type="ARBA" id="ARBA00022622"/>
    </source>
</evidence>
<dbReference type="EMBL" id="ML996093">
    <property type="protein sequence ID" value="KAF2148246.1"/>
    <property type="molecule type" value="Genomic_DNA"/>
</dbReference>
<evidence type="ECO:0000256" key="12">
    <source>
        <dbReference type="ARBA" id="ARBA00023157"/>
    </source>
</evidence>
<evidence type="ECO:0000256" key="3">
    <source>
        <dbReference type="ARBA" id="ARBA00010031"/>
    </source>
</evidence>
<dbReference type="GO" id="GO:0046872">
    <property type="term" value="F:metal ion binding"/>
    <property type="evidence" value="ECO:0007669"/>
    <property type="project" value="UniProtKB-KW"/>
</dbReference>
<dbReference type="GO" id="GO:0098552">
    <property type="term" value="C:side of membrane"/>
    <property type="evidence" value="ECO:0007669"/>
    <property type="project" value="UniProtKB-KW"/>
</dbReference>
<evidence type="ECO:0000256" key="10">
    <source>
        <dbReference type="ARBA" id="ARBA00023004"/>
    </source>
</evidence>
<dbReference type="Proteomes" id="UP000799439">
    <property type="component" value="Unassembled WGS sequence"/>
</dbReference>
<evidence type="ECO:0000256" key="4">
    <source>
        <dbReference type="ARBA" id="ARBA00022475"/>
    </source>
</evidence>
<dbReference type="InterPro" id="IPR051735">
    <property type="entry name" value="CFEM_domain"/>
</dbReference>
<dbReference type="PROSITE" id="PS52012">
    <property type="entry name" value="CFEM"/>
    <property type="match status" value="1"/>
</dbReference>
<reference evidence="19" key="1">
    <citation type="journal article" date="2020" name="Stud. Mycol.">
        <title>101 Dothideomycetes genomes: a test case for predicting lifestyles and emergence of pathogens.</title>
        <authorList>
            <person name="Haridas S."/>
            <person name="Albert R."/>
            <person name="Binder M."/>
            <person name="Bloem J."/>
            <person name="Labutti K."/>
            <person name="Salamov A."/>
            <person name="Andreopoulos B."/>
            <person name="Baker S."/>
            <person name="Barry K."/>
            <person name="Bills G."/>
            <person name="Bluhm B."/>
            <person name="Cannon C."/>
            <person name="Castanera R."/>
            <person name="Culley D."/>
            <person name="Daum C."/>
            <person name="Ezra D."/>
            <person name="Gonzalez J."/>
            <person name="Henrissat B."/>
            <person name="Kuo A."/>
            <person name="Liang C."/>
            <person name="Lipzen A."/>
            <person name="Lutzoni F."/>
            <person name="Magnuson J."/>
            <person name="Mondo S."/>
            <person name="Nolan M."/>
            <person name="Ohm R."/>
            <person name="Pangilinan J."/>
            <person name="Park H.-J."/>
            <person name="Ramirez L."/>
            <person name="Alfaro M."/>
            <person name="Sun H."/>
            <person name="Tritt A."/>
            <person name="Yoshinaga Y."/>
            <person name="Zwiers L.-H."/>
            <person name="Turgeon B."/>
            <person name="Goodwin S."/>
            <person name="Spatafora J."/>
            <person name="Crous P."/>
            <person name="Grigoriev I."/>
        </authorList>
    </citation>
    <scope>NUCLEOTIDE SEQUENCE</scope>
    <source>
        <strain evidence="19">CBS 260.36</strain>
    </source>
</reference>
<keyword evidence="8" id="KW-0479">Metal-binding</keyword>
<keyword evidence="4" id="KW-1003">Cell membrane</keyword>
<dbReference type="OrthoDB" id="3065412at2759"/>
<evidence type="ECO:0000256" key="16">
    <source>
        <dbReference type="SAM" id="MobiDB-lite"/>
    </source>
</evidence>
<comment type="caution">
    <text evidence="15">Lacks conserved residue(s) required for the propagation of feature annotation.</text>
</comment>
<keyword evidence="7" id="KW-0336">GPI-anchor</keyword>
<keyword evidence="14" id="KW-0449">Lipoprotein</keyword>
<evidence type="ECO:0000256" key="15">
    <source>
        <dbReference type="PROSITE-ProRule" id="PRU01356"/>
    </source>
</evidence>
<organism evidence="19 20">
    <name type="scientific">Myriangium duriaei CBS 260.36</name>
    <dbReference type="NCBI Taxonomy" id="1168546"/>
    <lineage>
        <taxon>Eukaryota</taxon>
        <taxon>Fungi</taxon>
        <taxon>Dikarya</taxon>
        <taxon>Ascomycota</taxon>
        <taxon>Pezizomycotina</taxon>
        <taxon>Dothideomycetes</taxon>
        <taxon>Dothideomycetidae</taxon>
        <taxon>Myriangiales</taxon>
        <taxon>Myriangiaceae</taxon>
        <taxon>Myriangium</taxon>
    </lineage>
</organism>
<feature type="domain" description="CFEM" evidence="18">
    <location>
        <begin position="1"/>
        <end position="121"/>
    </location>
</feature>
<feature type="region of interest" description="Disordered" evidence="16">
    <location>
        <begin position="129"/>
        <end position="148"/>
    </location>
</feature>
<keyword evidence="13" id="KW-0325">Glycoprotein</keyword>
<gene>
    <name evidence="19" type="ORF">K461DRAFT_282672</name>
</gene>
<keyword evidence="10" id="KW-0408">Iron</keyword>
<feature type="disulfide bond" evidence="15">
    <location>
        <begin position="49"/>
        <end position="82"/>
    </location>
</feature>
<evidence type="ECO:0000256" key="1">
    <source>
        <dbReference type="ARBA" id="ARBA00004609"/>
    </source>
</evidence>
<evidence type="ECO:0000256" key="6">
    <source>
        <dbReference type="ARBA" id="ARBA00022617"/>
    </source>
</evidence>
<dbReference type="GO" id="GO:0005576">
    <property type="term" value="C:extracellular region"/>
    <property type="evidence" value="ECO:0007669"/>
    <property type="project" value="UniProtKB-SubCell"/>
</dbReference>
<feature type="disulfide bond" evidence="15">
    <location>
        <begin position="40"/>
        <end position="47"/>
    </location>
</feature>
<comment type="caution">
    <text evidence="19">The sequence shown here is derived from an EMBL/GenBank/DDBJ whole genome shotgun (WGS) entry which is preliminary data.</text>
</comment>
<evidence type="ECO:0000256" key="5">
    <source>
        <dbReference type="ARBA" id="ARBA00022525"/>
    </source>
</evidence>
<evidence type="ECO:0000256" key="14">
    <source>
        <dbReference type="ARBA" id="ARBA00023288"/>
    </source>
</evidence>
<evidence type="ECO:0000256" key="17">
    <source>
        <dbReference type="SAM" id="SignalP"/>
    </source>
</evidence>
<feature type="chain" id="PRO_5040234303" description="CFEM domain-containing protein" evidence="17">
    <location>
        <begin position="20"/>
        <end position="189"/>
    </location>
</feature>
<accession>A0A9P4IRA3</accession>
<evidence type="ECO:0000256" key="8">
    <source>
        <dbReference type="ARBA" id="ARBA00022723"/>
    </source>
</evidence>
<keyword evidence="11" id="KW-0472">Membrane</keyword>
<dbReference type="Pfam" id="PF05730">
    <property type="entry name" value="CFEM"/>
    <property type="match status" value="1"/>
</dbReference>
<name>A0A9P4IRA3_9PEZI</name>
<evidence type="ECO:0000256" key="9">
    <source>
        <dbReference type="ARBA" id="ARBA00022729"/>
    </source>
</evidence>
<evidence type="ECO:0000259" key="18">
    <source>
        <dbReference type="PROSITE" id="PS52012"/>
    </source>
</evidence>
<evidence type="ECO:0000256" key="2">
    <source>
        <dbReference type="ARBA" id="ARBA00004613"/>
    </source>
</evidence>
<dbReference type="AlphaFoldDB" id="A0A9P4IRA3"/>
<evidence type="ECO:0000313" key="19">
    <source>
        <dbReference type="EMBL" id="KAF2148246.1"/>
    </source>
</evidence>
<dbReference type="GO" id="GO:0005886">
    <property type="term" value="C:plasma membrane"/>
    <property type="evidence" value="ECO:0007669"/>
    <property type="project" value="UniProtKB-SubCell"/>
</dbReference>
<keyword evidence="6" id="KW-0349">Heme</keyword>
<evidence type="ECO:0000256" key="13">
    <source>
        <dbReference type="ARBA" id="ARBA00023180"/>
    </source>
</evidence>
<proteinExistence type="inferred from homology"/>
<keyword evidence="12 15" id="KW-1015">Disulfide bond</keyword>
<evidence type="ECO:0000313" key="20">
    <source>
        <dbReference type="Proteomes" id="UP000799439"/>
    </source>
</evidence>
<keyword evidence="20" id="KW-1185">Reference proteome</keyword>
<dbReference type="PANTHER" id="PTHR37928">
    <property type="entry name" value="CFEM DOMAIN PROTEIN (AFU_ORTHOLOGUE AFUA_6G14090)"/>
    <property type="match status" value="1"/>
</dbReference>